<evidence type="ECO:0000256" key="2">
    <source>
        <dbReference type="ARBA" id="ARBA00004613"/>
    </source>
</evidence>
<dbReference type="Pfam" id="PF00053">
    <property type="entry name" value="EGF_laminin"/>
    <property type="match status" value="8"/>
</dbReference>
<evidence type="ECO:0000256" key="3">
    <source>
        <dbReference type="ARBA" id="ARBA00022525"/>
    </source>
</evidence>
<comment type="caution">
    <text evidence="10">Lacks conserved residue(s) required for the propagation of feature annotation.</text>
</comment>
<dbReference type="FunFam" id="2.60.120.200:FF:000126">
    <property type="entry name" value="usherin"/>
    <property type="match status" value="1"/>
</dbReference>
<dbReference type="GO" id="GO:0042995">
    <property type="term" value="C:cell projection"/>
    <property type="evidence" value="ECO:0007669"/>
    <property type="project" value="UniProtKB-SubCell"/>
</dbReference>
<dbReference type="InterPro" id="IPR001791">
    <property type="entry name" value="Laminin_G"/>
</dbReference>
<dbReference type="FunFam" id="2.60.40.10:FF:000819">
    <property type="entry name" value="Usherin"/>
    <property type="match status" value="1"/>
</dbReference>
<feature type="domain" description="Laminin G" evidence="13">
    <location>
        <begin position="1441"/>
        <end position="1639"/>
    </location>
</feature>
<keyword evidence="3" id="KW-0964">Secreted</keyword>
<dbReference type="FunFam" id="2.10.25.10:FF:000090">
    <property type="entry name" value="laminin subunit alpha"/>
    <property type="match status" value="3"/>
</dbReference>
<dbReference type="InterPro" id="IPR036116">
    <property type="entry name" value="FN3_sf"/>
</dbReference>
<dbReference type="InterPro" id="IPR050713">
    <property type="entry name" value="RTP_Phos/Ushers"/>
</dbReference>
<keyword evidence="7" id="KW-0325">Glycoprotein</keyword>
<dbReference type="InterPro" id="IPR008211">
    <property type="entry name" value="Laminin_N"/>
</dbReference>
<dbReference type="Gene3D" id="2.60.120.200">
    <property type="match status" value="3"/>
</dbReference>
<dbReference type="SMART" id="SM00180">
    <property type="entry name" value="EGF_Lam"/>
    <property type="match status" value="8"/>
</dbReference>
<feature type="domain" description="Fibronectin type-III" evidence="15">
    <location>
        <begin position="2893"/>
        <end position="2983"/>
    </location>
</feature>
<dbReference type="FunFam" id="2.10.25.10:FF:000224">
    <property type="entry name" value="Usherin"/>
    <property type="match status" value="1"/>
</dbReference>
<keyword evidence="6 10" id="KW-1015">Disulfide bond</keyword>
<dbReference type="Gene3D" id="2.10.25.10">
    <property type="entry name" value="Laminin"/>
    <property type="match status" value="4"/>
</dbReference>
<dbReference type="Proteomes" id="UP000298787">
    <property type="component" value="Chromosome 4"/>
</dbReference>
<feature type="domain" description="Laminin N-terminal" evidence="16">
    <location>
        <begin position="91"/>
        <end position="347"/>
    </location>
</feature>
<evidence type="ECO:0000256" key="5">
    <source>
        <dbReference type="ARBA" id="ARBA00022737"/>
    </source>
</evidence>
<dbReference type="SUPFAM" id="SSF57196">
    <property type="entry name" value="EGF/Laminin"/>
    <property type="match status" value="6"/>
</dbReference>
<dbReference type="SUPFAM" id="SSF49265">
    <property type="entry name" value="Fibronectin type III"/>
    <property type="match status" value="10"/>
</dbReference>
<feature type="domain" description="Laminin EGF-like" evidence="14">
    <location>
        <begin position="785"/>
        <end position="853"/>
    </location>
</feature>
<evidence type="ECO:0000256" key="11">
    <source>
        <dbReference type="SAM" id="MobiDB-lite"/>
    </source>
</evidence>
<evidence type="ECO:0000256" key="7">
    <source>
        <dbReference type="ARBA" id="ARBA00023180"/>
    </source>
</evidence>
<dbReference type="GO" id="GO:0005576">
    <property type="term" value="C:extracellular region"/>
    <property type="evidence" value="ECO:0007669"/>
    <property type="project" value="UniProtKB-SubCell"/>
</dbReference>
<accession>A0A4U5U6K1</accession>
<dbReference type="CDD" id="cd00063">
    <property type="entry name" value="FN3"/>
    <property type="match status" value="12"/>
</dbReference>
<feature type="disulfide bond" evidence="10">
    <location>
        <begin position="856"/>
        <end position="873"/>
    </location>
</feature>
<dbReference type="FunFam" id="2.60.40.10:FF:001004">
    <property type="entry name" value="Usherin"/>
    <property type="match status" value="1"/>
</dbReference>
<gene>
    <name evidence="17" type="ORF">D9C73_003983</name>
</gene>
<dbReference type="Gene3D" id="2.60.40.10">
    <property type="entry name" value="Immunoglobulins"/>
    <property type="match status" value="12"/>
</dbReference>
<dbReference type="PROSITE" id="PS50025">
    <property type="entry name" value="LAM_G_DOMAIN"/>
    <property type="match status" value="2"/>
</dbReference>
<feature type="compositionally biased region" description="Polar residues" evidence="11">
    <location>
        <begin position="2356"/>
        <end position="2393"/>
    </location>
</feature>
<feature type="disulfide bond" evidence="10">
    <location>
        <begin position="854"/>
        <end position="866"/>
    </location>
</feature>
<feature type="domain" description="Laminin EGF-like" evidence="14">
    <location>
        <begin position="405"/>
        <end position="470"/>
    </location>
</feature>
<dbReference type="PROSITE" id="PS50027">
    <property type="entry name" value="EGF_LAM_2"/>
    <property type="match status" value="5"/>
</dbReference>
<evidence type="ECO:0000256" key="6">
    <source>
        <dbReference type="ARBA" id="ARBA00023157"/>
    </source>
</evidence>
<feature type="transmembrane region" description="Helical" evidence="12">
    <location>
        <begin position="601"/>
        <end position="622"/>
    </location>
</feature>
<feature type="disulfide bond" evidence="10">
    <location>
        <begin position="785"/>
        <end position="797"/>
    </location>
</feature>
<name>A0A4U5U6K1_COLLU</name>
<keyword evidence="8" id="KW-0966">Cell projection</keyword>
<dbReference type="SUPFAM" id="SSF49899">
    <property type="entry name" value="Concanavalin A-like lectins/glucanases"/>
    <property type="match status" value="3"/>
</dbReference>
<keyword evidence="5" id="KW-0677">Repeat</keyword>
<feature type="domain" description="Fibronectin type-III" evidence="15">
    <location>
        <begin position="2007"/>
        <end position="2105"/>
    </location>
</feature>
<feature type="disulfide bond" evidence="10">
    <location>
        <begin position="494"/>
        <end position="503"/>
    </location>
</feature>
<evidence type="ECO:0000256" key="9">
    <source>
        <dbReference type="ARBA" id="ARBA00023292"/>
    </source>
</evidence>
<dbReference type="GO" id="GO:0048513">
    <property type="term" value="P:animal organ development"/>
    <property type="evidence" value="ECO:0007669"/>
    <property type="project" value="UniProtKB-ARBA"/>
</dbReference>
<dbReference type="PANTHER" id="PTHR46957:SF7">
    <property type="entry name" value="USHERIN"/>
    <property type="match status" value="1"/>
</dbReference>
<dbReference type="FunFam" id="2.10.25.10:FF:000275">
    <property type="entry name" value="usherin"/>
    <property type="match status" value="1"/>
</dbReference>
<keyword evidence="12" id="KW-0812">Transmembrane</keyword>
<dbReference type="InterPro" id="IPR013320">
    <property type="entry name" value="ConA-like_dom_sf"/>
</dbReference>
<dbReference type="InterPro" id="IPR002049">
    <property type="entry name" value="LE_dom"/>
</dbReference>
<feature type="disulfide bond" evidence="10">
    <location>
        <begin position="875"/>
        <end position="884"/>
    </location>
</feature>
<evidence type="ECO:0000259" key="15">
    <source>
        <dbReference type="PROSITE" id="PS50853"/>
    </source>
</evidence>
<evidence type="ECO:0000256" key="1">
    <source>
        <dbReference type="ARBA" id="ARBA00004316"/>
    </source>
</evidence>
<feature type="domain" description="Fibronectin type-III" evidence="15">
    <location>
        <begin position="1101"/>
        <end position="1222"/>
    </location>
</feature>
<dbReference type="InterPro" id="IPR003961">
    <property type="entry name" value="FN3_dom"/>
</dbReference>
<evidence type="ECO:0000313" key="18">
    <source>
        <dbReference type="Proteomes" id="UP000298787"/>
    </source>
</evidence>
<dbReference type="GO" id="GO:0016020">
    <property type="term" value="C:membrane"/>
    <property type="evidence" value="ECO:0007669"/>
    <property type="project" value="UniProtKB-SubCell"/>
</dbReference>
<evidence type="ECO:0000259" key="14">
    <source>
        <dbReference type="PROSITE" id="PS50027"/>
    </source>
</evidence>
<dbReference type="Gene3D" id="2.170.300.10">
    <property type="entry name" value="Tie2 ligand-binding domain superfamily"/>
    <property type="match status" value="2"/>
</dbReference>
<feature type="domain" description="Laminin EGF-like" evidence="14">
    <location>
        <begin position="471"/>
        <end position="523"/>
    </location>
</feature>
<dbReference type="Pfam" id="PF00041">
    <property type="entry name" value="fn3"/>
    <property type="match status" value="6"/>
</dbReference>
<dbReference type="PANTHER" id="PTHR46957">
    <property type="entry name" value="CYTOKINE RECEPTOR"/>
    <property type="match status" value="1"/>
</dbReference>
<dbReference type="CDD" id="cd00055">
    <property type="entry name" value="EGF_Lam"/>
    <property type="match status" value="8"/>
</dbReference>
<keyword evidence="9 10" id="KW-0424">Laminin EGF-like domain</keyword>
<dbReference type="InterPro" id="IPR013783">
    <property type="entry name" value="Ig-like_fold"/>
</dbReference>
<feature type="domain" description="Laminin EGF-like" evidence="14">
    <location>
        <begin position="679"/>
        <end position="734"/>
    </location>
</feature>
<dbReference type="SMART" id="SM00136">
    <property type="entry name" value="LamNT"/>
    <property type="match status" value="1"/>
</dbReference>
<feature type="domain" description="Fibronectin type-III" evidence="15">
    <location>
        <begin position="2782"/>
        <end position="2873"/>
    </location>
</feature>
<keyword evidence="18" id="KW-1185">Reference proteome</keyword>
<feature type="domain" description="Fibronectin type-III" evidence="15">
    <location>
        <begin position="2570"/>
        <end position="2663"/>
    </location>
</feature>
<keyword evidence="12" id="KW-0472">Membrane</keyword>
<evidence type="ECO:0000256" key="8">
    <source>
        <dbReference type="ARBA" id="ARBA00023273"/>
    </source>
</evidence>
<feature type="disulfide bond" evidence="10">
    <location>
        <begin position="438"/>
        <end position="447"/>
    </location>
</feature>
<comment type="subcellular location">
    <subcellularLocation>
        <location evidence="1">Cell projection</location>
    </subcellularLocation>
    <subcellularLocation>
        <location evidence="2">Secreted</location>
    </subcellularLocation>
</comment>
<feature type="domain" description="Fibronectin type-III" evidence="15">
    <location>
        <begin position="2287"/>
        <end position="2391"/>
    </location>
</feature>
<feature type="domain" description="Fibronectin type-III" evidence="15">
    <location>
        <begin position="1224"/>
        <end position="1326"/>
    </location>
</feature>
<proteinExistence type="predicted"/>
<evidence type="ECO:0000256" key="12">
    <source>
        <dbReference type="SAM" id="Phobius"/>
    </source>
</evidence>
<feature type="domain" description="Fibronectin type-III" evidence="15">
    <location>
        <begin position="1868"/>
        <end position="1973"/>
    </location>
</feature>
<protein>
    <submittedName>
        <fullName evidence="17">Usherin Usher syndrome type IIa protein</fullName>
    </submittedName>
</protein>
<keyword evidence="4" id="KW-0732">Signal</keyword>
<dbReference type="PROSITE" id="PS50853">
    <property type="entry name" value="FN3"/>
    <property type="match status" value="11"/>
</dbReference>
<feature type="domain" description="Laminin EGF-like" evidence="14">
    <location>
        <begin position="854"/>
        <end position="904"/>
    </location>
</feature>
<dbReference type="CDD" id="cd00110">
    <property type="entry name" value="LamG"/>
    <property type="match status" value="2"/>
</dbReference>
<evidence type="ECO:0000313" key="17">
    <source>
        <dbReference type="EMBL" id="TKS69916.1"/>
    </source>
</evidence>
<dbReference type="PRINTS" id="PR00011">
    <property type="entry name" value="EGFLAMININ"/>
</dbReference>
<feature type="disulfide bond" evidence="10">
    <location>
        <begin position="701"/>
        <end position="710"/>
    </location>
</feature>
<dbReference type="Gene3D" id="2.60.120.260">
    <property type="entry name" value="Galactose-binding domain-like"/>
    <property type="match status" value="1"/>
</dbReference>
<evidence type="ECO:0000256" key="10">
    <source>
        <dbReference type="PROSITE-ProRule" id="PRU00460"/>
    </source>
</evidence>
<feature type="domain" description="Fibronectin type-III" evidence="15">
    <location>
        <begin position="906"/>
        <end position="999"/>
    </location>
</feature>
<evidence type="ECO:0000256" key="4">
    <source>
        <dbReference type="ARBA" id="ARBA00022729"/>
    </source>
</evidence>
<evidence type="ECO:0000259" key="16">
    <source>
        <dbReference type="PROSITE" id="PS51117"/>
    </source>
</evidence>
<dbReference type="PROSITE" id="PS51117">
    <property type="entry name" value="LAMININ_NTER"/>
    <property type="match status" value="1"/>
</dbReference>
<sequence>MRERDRKGDEREKLSAEREEKVKMVMKNRERANEKEVHDRRVSLFLDGLEEDGTPFDTQPLTARLSDINEDDAMWVGLSSNGSNQFIGWMQDFRFYPATLTNREIVEVYSGDLPELHAQSECRCPPSHPRVHPLVERYCIPSGVEDTTNDRVLRLNLNAHPLSYINDQDLGTTWLSKIMTTQELDEGVTITVDLANGQYQVFYVIVQFGGLLPESVRIQRRKLHLTEPDSGTTTEQQPWLDWQYMARNCSVFDMQNNGPLLRPDSVNCLQLPSDVSYSGGNITFSLLTPEPNLRPGYNDFYNNPALQKMVHATQVRIHLSGQYHTRAAEVNQRHRYYTINEVIISGRCECHGHADHCDTSVKPYRCLCLPESHTEGNNCQRCAPLYNDKPFRSGDQLQPMNCRSCQCHGHALSCHYDVGADDQPDEHYRGGGGVCDNCMHNTTGRNCELCMSGFFRLEESDPTLLDVCQPCNCHTAGTINGSMTCAQAGGQCQCKVAVTGRRCADCSPGWYGLKASNPNGCFQCNCSDIGIVSPSAGGVPSCNQDTGQCRCKPHVTEQARMKCKTGQRSSTQRIMVIAKPRYQGPAVVRVRAGMCMRTCKFVYVYGYVYVFLVTAVSLVIGICPTQTAASHVTATPWVPSAHSVSLRGGNEHVEGRLCDSCRHGYHTLEQRNSLGCLPCACDIHGTVPGGVCDMWTGQCPCREGVHGAQCTNCAHNYYNRSLHLQQGSSHGCVPCVCDPRGTVTGSVCDSTTGQCVCVSTRYGQDCSGCRPGFYLSPDHSMCAECDCHPMGASQRGCESQTGQCVCAHPSVGGRRCDECREMFFGFNPGLGSQLDVSMDENCGFLFLLTRCQPCACDPMGSVNGSCHPDSGVCVCKLLVTGDKCDVCQPGAIHFDPENHFGCSKAPSQQPAPAGFALSYSSIHLSWHPPDSPNSNQLNYTLIRDGQSVYSIQSHYPFSSGSFEDTGLFPYTNYSYWLITANVAGATTSALASYQTLGAPPEVERLHLNLMGRPSPTTASFNWSTPRNDTGPVERFVLSSTESSVGAEPVIHYTGLSTEAVASGLKPFTQYTAVLQACSSGGCTSTPPLSLLTASAPPQNQPPPRVTATGSYTLHASWEPPSQPNGVITRYEVFLRGPMDSKNFSSPNAEKRVFFSSGWFDPSVSPEAQSANRSTVAPPKNSASIEDLQAFSIYQMRVVSVNMAGNVTSEWTTARTMEGVPEFIAPPEVSALSPTSLKVEWNTTEGEGIIARGLVTEYRVNLLTEQTNYPYAPPYISQVLHRVGPSSQPLYVVKGLKPYHVYNLTVTLCTNTGCITSLPSTGRTLPAGKSKIGKVPKRMQTNINKRTYSLRVMYRITAVSSSIGSHFENGWRGQTSLSLTHKILLSEEPDSQETVTTSFPVTPFLSTLTSQGNGSDNHFQTGSILDHECVGSPQTIALLQPSILIASSTDNYSHRSAWNSEQIKAKLDYECVQLSFKTRSPHGLLLCAFSPGNQEEFLAIQIKNGRPYFLFDPQGSAVAVSVQGDGGHRYNDGQWHSIIATRRGAVGTIVVNNQYRGSASASSGSTIIGENTGVFIGGLPEDFTLLREDSGDARLVRQGFSGCLRDVSFKMTDGPREEWKSLDWANATKKEAVYESWEGCPAQTEDGAHFLGHGYLEISRDVFSGGQDFEISMDFRTDQLNALLLFTYSTQSEDYMLVELEGGLLFVILASEGHVTEFSMWAGLSYCDGDWKQLTLAKRGSLIFAAVNDWAEETGMEGAMRLRVDSPLYLGGVPRDLKHPALNIRSHKHSLGGCIRGLTIRSDERNPPVSQSVILSVASRRSVRVYLDGCPTSESRYNCRGNDSVLVYSGKKTQATDYSLQPFTVPTSVPPPTTVQSLDGFSAMVSWLPPTGDIRGLIDRYELKAYNRDQPEVPPVKAIYLANGNFTGVLPGLTPSTRYIITVSACSPVGCTESPHNDDGDGNDMRSSLTTPEEGLGVYSTHVFVLSACTSVGCTNSSQVTMLTSQLPPGPLQAPTLTLLDSRTMLVEWSRPSQVNGALEFYSIFLSHDGAEPVLAYNSSELFEDHTLRNLTPGTAYTITFAACTGGGCTLSPPSHVQTEESTPESVPAPLVTPLSPHALSVSWTPPDTPNDGDAVLDGSTAAGSWFSVTDLRPYTNYSFWIRGCNTQGCVESLPMDVTTPPAAPDGLLPPGLAHATSASLNVSWSAPAHSNAPGPLRYSLQMRTSPQRPVIRLLVGSACWHRFFIVNCDAWMLVSAVQPSFASDWLAGGWQQLVVSGPLPSVGRPGPVDTPAVSGLHPRSATVSWVPPAQPNGIITNYTLYLRPSSVSSTSTALNSSLGPNPSRLHSTEGAYLNSSHNQKLSHTTPGTSLSSANTHSNDSSVTFHATTPNLHPVTEDNQIKSTHVSNTSQGPSSISFHTTTANVNSSPSLLLSSPYSAASSNTGLTLQQEPFFSAASASSSSFLLVTVPGNTTTFTFLDLLPYQTYSLQMNFIVFCVGCRWLIERRVAGTEQVSTVGQLPPDPPPLSFLDSSSALSPWTNYQYRLVLHNQAGNTTGPWVNVTTRPSRPAGLSPPRVKVLGPETIQVTWSPPLIPNGEIHSYEIRLPEPHVFNDGGNASEFNITVTDLIPYTNYSITVLACSMGGGHVGGCTESLPTTATTLPTIPEGLEPLVVVPVSESFLAISWQPPSRPDGPNIRYKLLRRKTHQPLAIATVPTVTATSPPPSEDLHRWLHVYSGTKLFYQDKGLSRFTRYQYQLEVHNDVGYSSGEIVTAVTMAGLPHHPPSLSAHAINHTSVQVNWTQPSLQDLQGEVESYFLTIESAQSSQIWTFPAEIISTVISDLWPSTTYQVSLQVSNGAHNTSRAIVNVTTEDGEQSRLSICNSNPNPSSEPEGVSAPEVVPVNSSTVRVLWFSPLRPNGAITGYYIYVNDVLHGSADNSSGSYLLGGLLPFTVYNIQVKVCTVYACVGSNVTPTTTVEDLPADLAAPHAQVIAPRPSGIMLGYEVLRRTLRSCVVGSTGVTSSVGEQSAGAGGVRCSYLQCPASHDENCCPDHSQGRVSVGLGDSCCGGFPYSVKGGQLCCSGSLHDGYGVQCCGGRIVDDTLWTVFYYDKDKSSTTMLLTNHTNSITDGVYSFLYLSDNKQDLPECSLPAGQTAFRGEGGGVGNRCHDVMTAM</sequence>
<dbReference type="STRING" id="240159.A0A4U5U6K1"/>
<dbReference type="EMBL" id="CM014081">
    <property type="protein sequence ID" value="TKS69916.1"/>
    <property type="molecule type" value="Genomic_DNA"/>
</dbReference>
<feature type="domain" description="Fibronectin type-III" evidence="15">
    <location>
        <begin position="2667"/>
        <end position="2778"/>
    </location>
</feature>
<feature type="domain" description="Laminin G" evidence="13">
    <location>
        <begin position="1644"/>
        <end position="1829"/>
    </location>
</feature>
<feature type="region of interest" description="Disordered" evidence="11">
    <location>
        <begin position="2356"/>
        <end position="2396"/>
    </location>
</feature>
<dbReference type="PROSITE" id="PS01248">
    <property type="entry name" value="EGF_LAM_1"/>
    <property type="match status" value="2"/>
</dbReference>
<dbReference type="Pfam" id="PF02210">
    <property type="entry name" value="Laminin_G_2"/>
    <property type="match status" value="2"/>
</dbReference>
<dbReference type="SMART" id="SM00060">
    <property type="entry name" value="FN3"/>
    <property type="match status" value="12"/>
</dbReference>
<evidence type="ECO:0000259" key="13">
    <source>
        <dbReference type="PROSITE" id="PS50025"/>
    </source>
</evidence>
<organism evidence="17 18">
    <name type="scientific">Collichthys lucidus</name>
    <name type="common">Big head croaker</name>
    <name type="synonym">Sciaena lucida</name>
    <dbReference type="NCBI Taxonomy" id="240159"/>
    <lineage>
        <taxon>Eukaryota</taxon>
        <taxon>Metazoa</taxon>
        <taxon>Chordata</taxon>
        <taxon>Craniata</taxon>
        <taxon>Vertebrata</taxon>
        <taxon>Euteleostomi</taxon>
        <taxon>Actinopterygii</taxon>
        <taxon>Neopterygii</taxon>
        <taxon>Teleostei</taxon>
        <taxon>Neoteleostei</taxon>
        <taxon>Acanthomorphata</taxon>
        <taxon>Eupercaria</taxon>
        <taxon>Sciaenidae</taxon>
        <taxon>Collichthys</taxon>
    </lineage>
</organism>
<feature type="domain" description="Fibronectin type-III" evidence="15">
    <location>
        <begin position="1001"/>
        <end position="1098"/>
    </location>
</feature>
<dbReference type="SMART" id="SM00282">
    <property type="entry name" value="LamG"/>
    <property type="match status" value="2"/>
</dbReference>
<reference evidence="17 18" key="1">
    <citation type="submission" date="2019-01" db="EMBL/GenBank/DDBJ databases">
        <title>Genome Assembly of Collichthys lucidus.</title>
        <authorList>
            <person name="Cai M."/>
            <person name="Xiao S."/>
        </authorList>
    </citation>
    <scope>NUCLEOTIDE SEQUENCE [LARGE SCALE GENOMIC DNA]</scope>
    <source>
        <strain evidence="17">JT15FE1705JMU</strain>
        <tissue evidence="17">Muscle</tissue>
    </source>
</reference>
<feature type="disulfide bond" evidence="10">
    <location>
        <begin position="787"/>
        <end position="804"/>
    </location>
</feature>
<keyword evidence="12" id="KW-1133">Transmembrane helix</keyword>